<dbReference type="AlphaFoldDB" id="A0A1E3BF12"/>
<comment type="caution">
    <text evidence="1">The sequence shown here is derived from an EMBL/GenBank/DDBJ whole genome shotgun (WGS) entry which is preliminary data.</text>
</comment>
<dbReference type="Proteomes" id="UP000094569">
    <property type="component" value="Unassembled WGS sequence"/>
</dbReference>
<evidence type="ECO:0000313" key="2">
    <source>
        <dbReference type="Proteomes" id="UP000094569"/>
    </source>
</evidence>
<proteinExistence type="predicted"/>
<sequence length="147" mass="16452">MESAISDRGNSVESSIRLIVGLSQSKDARTRTPELLIKKTEGTTGPVKYADAKWATCDKAFWVNRYMVDPDGPENSIKNWRKTSLCNTYEYLDQSRPVFSPGLEPILRWTNFTSISESISLAKKIESNGQPYNATGRLVGHTCITFV</sequence>
<protein>
    <submittedName>
        <fullName evidence="1">Uncharacterized protein</fullName>
    </submittedName>
</protein>
<dbReference type="EMBL" id="JXNT01000004">
    <property type="protein sequence ID" value="ODM19560.1"/>
    <property type="molecule type" value="Genomic_DNA"/>
</dbReference>
<dbReference type="VEuPathDB" id="FungiDB:SI65_04545"/>
<keyword evidence="2" id="KW-1185">Reference proteome</keyword>
<name>A0A1E3BF12_ASPCR</name>
<gene>
    <name evidence="1" type="ORF">SI65_04545</name>
</gene>
<accession>A0A1E3BF12</accession>
<organism evidence="1 2">
    <name type="scientific">Aspergillus cristatus</name>
    <name type="common">Chinese Fuzhuan brick tea-fermentation fungus</name>
    <name type="synonym">Eurotium cristatum</name>
    <dbReference type="NCBI Taxonomy" id="573508"/>
    <lineage>
        <taxon>Eukaryota</taxon>
        <taxon>Fungi</taxon>
        <taxon>Dikarya</taxon>
        <taxon>Ascomycota</taxon>
        <taxon>Pezizomycotina</taxon>
        <taxon>Eurotiomycetes</taxon>
        <taxon>Eurotiomycetidae</taxon>
        <taxon>Eurotiales</taxon>
        <taxon>Aspergillaceae</taxon>
        <taxon>Aspergillus</taxon>
        <taxon>Aspergillus subgen. Aspergillus</taxon>
    </lineage>
</organism>
<evidence type="ECO:0000313" key="1">
    <source>
        <dbReference type="EMBL" id="ODM19560.1"/>
    </source>
</evidence>
<reference evidence="1 2" key="1">
    <citation type="journal article" date="2016" name="BMC Genomics">
        <title>Comparative genomic and transcriptomic analyses of the Fuzhuan brick tea-fermentation fungus Aspergillus cristatus.</title>
        <authorList>
            <person name="Ge Y."/>
            <person name="Wang Y."/>
            <person name="Liu Y."/>
            <person name="Tan Y."/>
            <person name="Ren X."/>
            <person name="Zhang X."/>
            <person name="Hyde K.D."/>
            <person name="Liu Y."/>
            <person name="Liu Z."/>
        </authorList>
    </citation>
    <scope>NUCLEOTIDE SEQUENCE [LARGE SCALE GENOMIC DNA]</scope>
    <source>
        <strain evidence="1 2">GZAAS20.1005</strain>
    </source>
</reference>